<dbReference type="InterPro" id="IPR012902">
    <property type="entry name" value="N_methyl_site"/>
</dbReference>
<proteinExistence type="predicted"/>
<dbReference type="eggNOG" id="COG2165">
    <property type="taxonomic scope" value="Bacteria"/>
</dbReference>
<dbReference type="EMBL" id="CP001674">
    <property type="protein sequence ID" value="ACT49503.1"/>
    <property type="molecule type" value="Genomic_DNA"/>
</dbReference>
<reference evidence="2 3" key="2">
    <citation type="journal article" date="2011" name="J. Bacteriol.">
        <title>Genomes of three methylotrophs from a single niche uncover genetic and metabolic divergence of Methylophilaceae.</title>
        <authorList>
            <person name="Lapidus A."/>
            <person name="Clum A."/>
            <person name="Labutti K."/>
            <person name="Kaluzhnaya M.G."/>
            <person name="Lim S."/>
            <person name="Beck D.A."/>
            <person name="Glavina Del Rio T."/>
            <person name="Nolan M."/>
            <person name="Mavromatis K."/>
            <person name="Huntemann M."/>
            <person name="Lucas S."/>
            <person name="Lidstrom M.E."/>
            <person name="Ivanova N."/>
            <person name="Chistoserdova L."/>
        </authorList>
    </citation>
    <scope>NUCLEOTIDE SEQUENCE [LARGE SCALE GENOMIC DNA]</scope>
    <source>
        <strain evidence="2 3">SIP3-4</strain>
    </source>
</reference>
<evidence type="ECO:0008006" key="4">
    <source>
        <dbReference type="Google" id="ProtNLM"/>
    </source>
</evidence>
<feature type="transmembrane region" description="Helical" evidence="1">
    <location>
        <begin position="6"/>
        <end position="27"/>
    </location>
</feature>
<dbReference type="Gene3D" id="3.30.700.10">
    <property type="entry name" value="Glycoprotein, Type 4 Pilin"/>
    <property type="match status" value="1"/>
</dbReference>
<dbReference type="NCBIfam" id="TIGR02532">
    <property type="entry name" value="IV_pilin_GFxxxE"/>
    <property type="match status" value="1"/>
</dbReference>
<accession>C6X8N3</accession>
<dbReference type="Pfam" id="PF07963">
    <property type="entry name" value="N_methyl"/>
    <property type="match status" value="1"/>
</dbReference>
<dbReference type="HOGENOM" id="CLU_078515_1_0_4"/>
<evidence type="ECO:0000256" key="1">
    <source>
        <dbReference type="SAM" id="Phobius"/>
    </source>
</evidence>
<dbReference type="AlphaFoldDB" id="C6X8N3"/>
<dbReference type="STRING" id="582744.Msip34_0254"/>
<reference evidence="3" key="1">
    <citation type="submission" date="2009-07" db="EMBL/GenBank/DDBJ databases">
        <title>Complete sequence of chromosome of Methylovorus sp. SIP3-4.</title>
        <authorList>
            <person name="Lucas S."/>
            <person name="Copeland A."/>
            <person name="Lapidus A."/>
            <person name="Glavina del Rio T."/>
            <person name="Tice H."/>
            <person name="Bruce D."/>
            <person name="Goodwin L."/>
            <person name="Pitluck S."/>
            <person name="Clum A."/>
            <person name="Larimer F."/>
            <person name="Land M."/>
            <person name="Hauser L."/>
            <person name="Kyrpides N."/>
            <person name="Mikhailova N."/>
            <person name="Kayluzhnaya M."/>
            <person name="Chistoserdova L."/>
        </authorList>
    </citation>
    <scope>NUCLEOTIDE SEQUENCE [LARGE SCALE GENOMIC DNA]</scope>
    <source>
        <strain evidence="3">SIP3-4</strain>
    </source>
</reference>
<sequence length="214" mass="22180">MNKQSGFTLIELAIVLVIIGLLLGGVLKGQELINSAKVKNMASDFRNIQVQVYSYQDKFKALPGDDKAAINHVGATSNGDGDGVIEGVWNSTTQTDETYIFWQHLRLAGLATGSTTLGDATYQPTNTEGGVIGVQSNPNKTISGLSGSYAICSTGILGKFVKQLDATMDDGNTATGAMMAAEAVSGTAAATAVVSAGSSPSIVDSQKYVVCMAF</sequence>
<dbReference type="KEGG" id="mei:Msip34_0254"/>
<dbReference type="SUPFAM" id="SSF54523">
    <property type="entry name" value="Pili subunits"/>
    <property type="match status" value="1"/>
</dbReference>
<dbReference type="Proteomes" id="UP000002743">
    <property type="component" value="Chromosome"/>
</dbReference>
<gene>
    <name evidence="2" type="ordered locus">Msip34_0254</name>
</gene>
<dbReference type="OrthoDB" id="9795524at2"/>
<evidence type="ECO:0000313" key="3">
    <source>
        <dbReference type="Proteomes" id="UP000002743"/>
    </source>
</evidence>
<keyword evidence="1" id="KW-0472">Membrane</keyword>
<evidence type="ECO:0000313" key="2">
    <source>
        <dbReference type="EMBL" id="ACT49503.1"/>
    </source>
</evidence>
<keyword evidence="3" id="KW-1185">Reference proteome</keyword>
<dbReference type="RefSeq" id="WP_015829242.1">
    <property type="nucleotide sequence ID" value="NC_012969.1"/>
</dbReference>
<name>C6X8N3_METGS</name>
<protein>
    <recommendedName>
        <fullName evidence="4">Prepilin-type cleavage/methylation domain-containing protein</fullName>
    </recommendedName>
</protein>
<dbReference type="PROSITE" id="PS00409">
    <property type="entry name" value="PROKAR_NTER_METHYL"/>
    <property type="match status" value="1"/>
</dbReference>
<keyword evidence="1" id="KW-0812">Transmembrane</keyword>
<organism evidence="2 3">
    <name type="scientific">Methylovorus glucosotrophus (strain SIP3-4)</name>
    <dbReference type="NCBI Taxonomy" id="582744"/>
    <lineage>
        <taxon>Bacteria</taxon>
        <taxon>Pseudomonadati</taxon>
        <taxon>Pseudomonadota</taxon>
        <taxon>Betaproteobacteria</taxon>
        <taxon>Nitrosomonadales</taxon>
        <taxon>Methylophilaceae</taxon>
        <taxon>Methylovorus</taxon>
    </lineage>
</organism>
<dbReference type="InterPro" id="IPR045584">
    <property type="entry name" value="Pilin-like"/>
</dbReference>
<keyword evidence="1" id="KW-1133">Transmembrane helix</keyword>